<keyword evidence="3 8" id="KW-0812">Transmembrane</keyword>
<comment type="caution">
    <text evidence="10">The sequence shown here is derived from an EMBL/GenBank/DDBJ whole genome shotgun (WGS) entry which is preliminary data.</text>
</comment>
<dbReference type="GO" id="GO:0005737">
    <property type="term" value="C:cytoplasm"/>
    <property type="evidence" value="ECO:0007669"/>
    <property type="project" value="UniProtKB-ARBA"/>
</dbReference>
<name>A0A5J4YR16_PORPP</name>
<dbReference type="InterPro" id="IPR052271">
    <property type="entry name" value="GDPD-Related"/>
</dbReference>
<sequence>MWRLNVLVGAEMSGRSVWTMSGDGRALPALPALSAVSVAGLRLQNRAPRRIVWFSMWLVAVALVLVVALSVYEVALDIGGGMLGYMINSARSSFGSSSMDRCVGCFSHLYALQSPERATPFVSGHHAMLVAHRGGAGDRFVENTLPAFRWGNRTTQFMELDVDLSSDGQVVLWHDETLGRLLKTSDAKAAFGNRRACELSARELQALELVGESASRPATLKELLNEFELLKAVPGSAPLAVYMVDFKSCVPSEPTTPGTDVDARSHHDAACPSCERLIQATLDELSNAHVPLARVVFSTKEPFVTRRVKEVAEERGLGPALATLSCDLRHAWYSRRRLMQRLDDARADGVSAYYLFALRRPRLLRSVYEQRGGPVFVWTVDRAEDVYSLLRAGFGAIITNTPAQLEPFMKRWIAGDVAG</sequence>
<evidence type="ECO:0000256" key="1">
    <source>
        <dbReference type="ARBA" id="ARBA00004370"/>
    </source>
</evidence>
<evidence type="ECO:0000313" key="10">
    <source>
        <dbReference type="EMBL" id="KAA8493726.1"/>
    </source>
</evidence>
<dbReference type="Pfam" id="PF03009">
    <property type="entry name" value="GDPD"/>
    <property type="match status" value="1"/>
</dbReference>
<feature type="transmembrane region" description="Helical" evidence="8">
    <location>
        <begin position="51"/>
        <end position="72"/>
    </location>
</feature>
<gene>
    <name evidence="10" type="ORF">FVE85_4863</name>
</gene>
<dbReference type="EMBL" id="VRMN01000006">
    <property type="protein sequence ID" value="KAA8493726.1"/>
    <property type="molecule type" value="Genomic_DNA"/>
</dbReference>
<keyword evidence="11" id="KW-1185">Reference proteome</keyword>
<keyword evidence="5 8" id="KW-1133">Transmembrane helix</keyword>
<accession>A0A5J4YR16</accession>
<dbReference type="OMA" id="WTIRRDF"/>
<evidence type="ECO:0000313" key="11">
    <source>
        <dbReference type="Proteomes" id="UP000324585"/>
    </source>
</evidence>
<dbReference type="GO" id="GO:0008081">
    <property type="term" value="F:phosphoric diester hydrolase activity"/>
    <property type="evidence" value="ECO:0007669"/>
    <property type="project" value="InterPro"/>
</dbReference>
<dbReference type="GO" id="GO:0016020">
    <property type="term" value="C:membrane"/>
    <property type="evidence" value="ECO:0007669"/>
    <property type="project" value="UniProtKB-SubCell"/>
</dbReference>
<dbReference type="Gene3D" id="3.20.20.190">
    <property type="entry name" value="Phosphatidylinositol (PI) phosphodiesterase"/>
    <property type="match status" value="1"/>
</dbReference>
<dbReference type="InterPro" id="IPR030395">
    <property type="entry name" value="GP_PDE_dom"/>
</dbReference>
<dbReference type="InterPro" id="IPR017946">
    <property type="entry name" value="PLC-like_Pdiesterase_TIM-brl"/>
</dbReference>
<feature type="domain" description="GP-PDE" evidence="9">
    <location>
        <begin position="127"/>
        <end position="409"/>
    </location>
</feature>
<evidence type="ECO:0000256" key="2">
    <source>
        <dbReference type="ARBA" id="ARBA00007277"/>
    </source>
</evidence>
<evidence type="ECO:0000256" key="3">
    <source>
        <dbReference type="ARBA" id="ARBA00022692"/>
    </source>
</evidence>
<keyword evidence="6" id="KW-0443">Lipid metabolism</keyword>
<keyword evidence="4" id="KW-0378">Hydrolase</keyword>
<evidence type="ECO:0000256" key="5">
    <source>
        <dbReference type="ARBA" id="ARBA00022989"/>
    </source>
</evidence>
<protein>
    <recommendedName>
        <fullName evidence="9">GP-PDE domain-containing protein</fullName>
    </recommendedName>
</protein>
<dbReference type="SUPFAM" id="SSF51695">
    <property type="entry name" value="PLC-like phosphodiesterases"/>
    <property type="match status" value="1"/>
</dbReference>
<dbReference type="GO" id="GO:0046475">
    <property type="term" value="P:glycerophospholipid catabolic process"/>
    <property type="evidence" value="ECO:0007669"/>
    <property type="project" value="TreeGrafter"/>
</dbReference>
<evidence type="ECO:0000256" key="4">
    <source>
        <dbReference type="ARBA" id="ARBA00022801"/>
    </source>
</evidence>
<reference evidence="11" key="1">
    <citation type="journal article" date="2019" name="Nat. Commun.">
        <title>Expansion of phycobilisome linker gene families in mesophilic red algae.</title>
        <authorList>
            <person name="Lee J."/>
            <person name="Kim D."/>
            <person name="Bhattacharya D."/>
            <person name="Yoon H.S."/>
        </authorList>
    </citation>
    <scope>NUCLEOTIDE SEQUENCE [LARGE SCALE GENOMIC DNA]</scope>
    <source>
        <strain evidence="11">CCMP 1328</strain>
    </source>
</reference>
<comment type="similarity">
    <text evidence="2">Belongs to the glycerophosphoryl diester phosphodiesterase family.</text>
</comment>
<dbReference type="Proteomes" id="UP000324585">
    <property type="component" value="Unassembled WGS sequence"/>
</dbReference>
<dbReference type="PANTHER" id="PTHR42758:SF2">
    <property type="entry name" value="PHOSPHATIDYLGLYCEROL PHOSPHOLIPASE C"/>
    <property type="match status" value="1"/>
</dbReference>
<evidence type="ECO:0000259" key="9">
    <source>
        <dbReference type="PROSITE" id="PS51704"/>
    </source>
</evidence>
<comment type="subcellular location">
    <subcellularLocation>
        <location evidence="1">Membrane</location>
    </subcellularLocation>
</comment>
<proteinExistence type="inferred from homology"/>
<organism evidence="10 11">
    <name type="scientific">Porphyridium purpureum</name>
    <name type="common">Red alga</name>
    <name type="synonym">Porphyridium cruentum</name>
    <dbReference type="NCBI Taxonomy" id="35688"/>
    <lineage>
        <taxon>Eukaryota</taxon>
        <taxon>Rhodophyta</taxon>
        <taxon>Bangiophyceae</taxon>
        <taxon>Porphyridiales</taxon>
        <taxon>Porphyridiaceae</taxon>
        <taxon>Porphyridium</taxon>
    </lineage>
</organism>
<evidence type="ECO:0000256" key="6">
    <source>
        <dbReference type="ARBA" id="ARBA00023098"/>
    </source>
</evidence>
<dbReference type="PANTHER" id="PTHR42758">
    <property type="entry name" value="PHOSPHATIDYLGLYCEROL PHOSPHOLIPASE C"/>
    <property type="match status" value="1"/>
</dbReference>
<dbReference type="OrthoDB" id="1058301at2759"/>
<evidence type="ECO:0000256" key="8">
    <source>
        <dbReference type="SAM" id="Phobius"/>
    </source>
</evidence>
<dbReference type="AlphaFoldDB" id="A0A5J4YR16"/>
<keyword evidence="7 8" id="KW-0472">Membrane</keyword>
<evidence type="ECO:0000256" key="7">
    <source>
        <dbReference type="ARBA" id="ARBA00023136"/>
    </source>
</evidence>
<dbReference type="PROSITE" id="PS51704">
    <property type="entry name" value="GP_PDE"/>
    <property type="match status" value="1"/>
</dbReference>